<dbReference type="InterPro" id="IPR004531">
    <property type="entry name" value="Phe-tRNA-synth_IIc_bsu_arc_euk"/>
</dbReference>
<dbReference type="AlphaFoldDB" id="A0A1I6FU69"/>
<dbReference type="PANTHER" id="PTHR10947:SF0">
    <property type="entry name" value="PHENYLALANINE--TRNA LIGASE BETA SUBUNIT"/>
    <property type="match status" value="1"/>
</dbReference>
<dbReference type="InterPro" id="IPR045060">
    <property type="entry name" value="Phe-tRNA-ligase_IIc_bsu"/>
</dbReference>
<accession>A0A1I6FU69</accession>
<comment type="similarity">
    <text evidence="3 12">Belongs to the phenylalanyl-tRNA synthetase beta subunit family. Type 2 subfamily.</text>
</comment>
<evidence type="ECO:0000256" key="6">
    <source>
        <dbReference type="ARBA" id="ARBA00022723"/>
    </source>
</evidence>
<evidence type="ECO:0000313" key="16">
    <source>
        <dbReference type="Proteomes" id="UP000198531"/>
    </source>
</evidence>
<dbReference type="NCBIfam" id="TIGR00471">
    <property type="entry name" value="pheT_arch"/>
    <property type="match status" value="1"/>
</dbReference>
<dbReference type="GO" id="GO:0006432">
    <property type="term" value="P:phenylalanyl-tRNA aminoacylation"/>
    <property type="evidence" value="ECO:0007669"/>
    <property type="project" value="UniProtKB-UniRule"/>
</dbReference>
<dbReference type="EC" id="6.1.1.20" evidence="12"/>
<evidence type="ECO:0000313" key="15">
    <source>
        <dbReference type="EMBL" id="SFR33468.1"/>
    </source>
</evidence>
<keyword evidence="6 12" id="KW-0479">Metal-binding</keyword>
<keyword evidence="11 12" id="KW-0030">Aminoacyl-tRNA synthetase</keyword>
<dbReference type="Pfam" id="PF17759">
    <property type="entry name" value="tRNA_synthFbeta"/>
    <property type="match status" value="1"/>
</dbReference>
<dbReference type="OrthoDB" id="10073at2157"/>
<keyword evidence="8 12" id="KW-0067">ATP-binding</keyword>
<comment type="subcellular location">
    <subcellularLocation>
        <location evidence="2 12">Cytoplasm</location>
    </subcellularLocation>
</comment>
<dbReference type="HAMAP" id="MF_00284">
    <property type="entry name" value="Phe_tRNA_synth_beta2"/>
    <property type="match status" value="1"/>
</dbReference>
<dbReference type="PROSITE" id="PS51483">
    <property type="entry name" value="B5"/>
    <property type="match status" value="1"/>
</dbReference>
<dbReference type="SUPFAM" id="SSF55681">
    <property type="entry name" value="Class II aaRS and biotin synthetases"/>
    <property type="match status" value="1"/>
</dbReference>
<dbReference type="GO" id="GO:0003723">
    <property type="term" value="F:RNA binding"/>
    <property type="evidence" value="ECO:0007669"/>
    <property type="project" value="InterPro"/>
</dbReference>
<dbReference type="InterPro" id="IPR045864">
    <property type="entry name" value="aa-tRNA-synth_II/BPL/LPL"/>
</dbReference>
<feature type="domain" description="B5" evidence="14">
    <location>
        <begin position="284"/>
        <end position="369"/>
    </location>
</feature>
<evidence type="ECO:0000256" key="1">
    <source>
        <dbReference type="ARBA" id="ARBA00001946"/>
    </source>
</evidence>
<evidence type="ECO:0000256" key="10">
    <source>
        <dbReference type="ARBA" id="ARBA00022917"/>
    </source>
</evidence>
<dbReference type="Gene3D" id="3.30.56.10">
    <property type="match status" value="2"/>
</dbReference>
<dbReference type="RefSeq" id="WP_089803710.1">
    <property type="nucleotide sequence ID" value="NZ_FOYT01000001.1"/>
</dbReference>
<feature type="binding site" evidence="12">
    <location>
        <position position="353"/>
    </location>
    <ligand>
        <name>Mg(2+)</name>
        <dbReference type="ChEBI" id="CHEBI:18420"/>
        <note>shared with alpha subunit</note>
    </ligand>
</feature>
<comment type="subunit">
    <text evidence="12">Tetramer of two alpha and two beta subunits.</text>
</comment>
<feature type="binding site" evidence="12">
    <location>
        <position position="356"/>
    </location>
    <ligand>
        <name>Mg(2+)</name>
        <dbReference type="ChEBI" id="CHEBI:18420"/>
        <note>shared with alpha subunit</note>
    </ligand>
</feature>
<evidence type="ECO:0000256" key="9">
    <source>
        <dbReference type="ARBA" id="ARBA00022842"/>
    </source>
</evidence>
<reference evidence="16" key="1">
    <citation type="submission" date="2016-10" db="EMBL/GenBank/DDBJ databases">
        <authorList>
            <person name="Varghese N."/>
            <person name="Submissions S."/>
        </authorList>
    </citation>
    <scope>NUCLEOTIDE SEQUENCE [LARGE SCALE GENOMIC DNA]</scope>
    <source>
        <strain evidence="16">CGMCC 1.7736</strain>
    </source>
</reference>
<dbReference type="FunFam" id="3.50.40.10:FF:000003">
    <property type="entry name" value="Phenylalanine--tRNA ligase beta subunit"/>
    <property type="match status" value="1"/>
</dbReference>
<keyword evidence="5 12" id="KW-0436">Ligase</keyword>
<dbReference type="Proteomes" id="UP000198531">
    <property type="component" value="Unassembled WGS sequence"/>
</dbReference>
<feature type="binding site" evidence="12">
    <location>
        <position position="347"/>
    </location>
    <ligand>
        <name>Mg(2+)</name>
        <dbReference type="ChEBI" id="CHEBI:18420"/>
        <note>shared with alpha subunit</note>
    </ligand>
</feature>
<comment type="catalytic activity">
    <reaction evidence="12">
        <text>tRNA(Phe) + L-phenylalanine + ATP = L-phenylalanyl-tRNA(Phe) + AMP + diphosphate + H(+)</text>
        <dbReference type="Rhea" id="RHEA:19413"/>
        <dbReference type="Rhea" id="RHEA-COMP:9668"/>
        <dbReference type="Rhea" id="RHEA-COMP:9699"/>
        <dbReference type="ChEBI" id="CHEBI:15378"/>
        <dbReference type="ChEBI" id="CHEBI:30616"/>
        <dbReference type="ChEBI" id="CHEBI:33019"/>
        <dbReference type="ChEBI" id="CHEBI:58095"/>
        <dbReference type="ChEBI" id="CHEBI:78442"/>
        <dbReference type="ChEBI" id="CHEBI:78531"/>
        <dbReference type="ChEBI" id="CHEBI:456215"/>
        <dbReference type="EC" id="6.1.1.20"/>
    </reaction>
</comment>
<dbReference type="InterPro" id="IPR022918">
    <property type="entry name" value="Phe_tRNA_ligase_beta2_arc"/>
</dbReference>
<dbReference type="GO" id="GO:0004826">
    <property type="term" value="F:phenylalanine-tRNA ligase activity"/>
    <property type="evidence" value="ECO:0007669"/>
    <property type="project" value="UniProtKB-UniRule"/>
</dbReference>
<dbReference type="GO" id="GO:0000287">
    <property type="term" value="F:magnesium ion binding"/>
    <property type="evidence" value="ECO:0007669"/>
    <property type="project" value="InterPro"/>
</dbReference>
<organism evidence="15 16">
    <name type="scientific">Halogeometricum rufum</name>
    <dbReference type="NCBI Taxonomy" id="553469"/>
    <lineage>
        <taxon>Archaea</taxon>
        <taxon>Methanobacteriati</taxon>
        <taxon>Methanobacteriota</taxon>
        <taxon>Stenosarchaea group</taxon>
        <taxon>Halobacteria</taxon>
        <taxon>Halobacteriales</taxon>
        <taxon>Haloferacaceae</taxon>
        <taxon>Halogeometricum</taxon>
    </lineage>
</organism>
<dbReference type="InterPro" id="IPR005147">
    <property type="entry name" value="tRNA_synthase_B5-dom"/>
</dbReference>
<keyword evidence="16" id="KW-1185">Reference proteome</keyword>
<protein>
    <recommendedName>
        <fullName evidence="12">Phenylalanine--tRNA ligase beta subunit</fullName>
        <ecNumber evidence="12">6.1.1.20</ecNumber>
    </recommendedName>
    <alternativeName>
        <fullName evidence="12">Phenylalanyl-tRNA synthetase beta subunit</fullName>
        <shortName evidence="12">PheRS</shortName>
    </alternativeName>
</protein>
<keyword evidence="4 12" id="KW-0963">Cytoplasm</keyword>
<dbReference type="SMART" id="SM00873">
    <property type="entry name" value="B3_4"/>
    <property type="match status" value="1"/>
</dbReference>
<evidence type="ECO:0000256" key="5">
    <source>
        <dbReference type="ARBA" id="ARBA00022598"/>
    </source>
</evidence>
<dbReference type="InterPro" id="IPR020825">
    <property type="entry name" value="Phe-tRNA_synthase-like_B3/B4"/>
</dbReference>
<gene>
    <name evidence="12" type="primary">pheT</name>
    <name evidence="15" type="ORF">SAMN04487947_0008</name>
</gene>
<keyword evidence="10 12" id="KW-0648">Protein biosynthesis</keyword>
<keyword evidence="9 12" id="KW-0460">Magnesium</keyword>
<proteinExistence type="inferred from homology"/>
<name>A0A1I6FU69_9EURY</name>
<dbReference type="SMART" id="SM00874">
    <property type="entry name" value="B5"/>
    <property type="match status" value="1"/>
</dbReference>
<evidence type="ECO:0000256" key="7">
    <source>
        <dbReference type="ARBA" id="ARBA00022741"/>
    </source>
</evidence>
<evidence type="ECO:0000256" key="13">
    <source>
        <dbReference type="SAM" id="MobiDB-lite"/>
    </source>
</evidence>
<keyword evidence="7 12" id="KW-0547">Nucleotide-binding</keyword>
<feature type="compositionally biased region" description="Basic and acidic residues" evidence="13">
    <location>
        <begin position="1"/>
        <end position="20"/>
    </location>
</feature>
<dbReference type="EMBL" id="FOYT01000001">
    <property type="protein sequence ID" value="SFR33468.1"/>
    <property type="molecule type" value="Genomic_DNA"/>
</dbReference>
<dbReference type="GO" id="GO:0005524">
    <property type="term" value="F:ATP binding"/>
    <property type="evidence" value="ECO:0007669"/>
    <property type="project" value="UniProtKB-UniRule"/>
</dbReference>
<evidence type="ECO:0000256" key="2">
    <source>
        <dbReference type="ARBA" id="ARBA00004496"/>
    </source>
</evidence>
<sequence length="577" mass="64035">MPVVDVHPDELRDLTGHDEKSDEEFKEDLFALGLEFEGETEEGAFQLEFGPDRLDRLSVEGVARSLRYQYGDSRGVYVPKTNDPDFTFVVDEDVPDQRPYVTGAIIRGVDLDEDALDSLIQLQEKLHATMGRKRAKGAIGIHDLTMLKGEVLTEESGGNSITYTGVDPDGDTFVPLDADAEMTPAEVLERHQTGQTYADLVSEYDRYPAIYDELGLFSFPPVINGRRTEVSTESRELLVELTGTDQWTIDRMCNIVCYALDARGATIEEVEVEYESGSLVRPDFEVDTKHVSHDRIETMLGVDLEPREVVDLFERSGLDANADDGADADAESDDVVYEVSIPPYRVDVLHPLDLIDDVGRAYGFNELEPRYPNVGTVGGRHERSRLEDAARNSLVGLGFEDMLNFHMTSEAEVYDRMRVEPGRSVLGGGDAAEITGPYSEDYTILRTWALPSLLMVLENNTHRAYPQDLAEIGLVAERDDSVNTRVAERRHVAGVLARHDATFEDAKARLQTLCRDFGVELETPATDHPSFIDGRVASVVVDGADVGVVGEIHPAVLVEHDLELPVAAFEFDLDALR</sequence>
<dbReference type="Gene3D" id="3.30.930.10">
    <property type="entry name" value="Bira Bifunctional Protein, Domain 2"/>
    <property type="match status" value="1"/>
</dbReference>
<dbReference type="InterPro" id="IPR041616">
    <property type="entry name" value="PheRS_beta_core"/>
</dbReference>
<dbReference type="PANTHER" id="PTHR10947">
    <property type="entry name" value="PHENYLALANYL-TRNA SYNTHETASE BETA CHAIN AND LEUCINE-RICH REPEAT-CONTAINING PROTEIN 47"/>
    <property type="match status" value="1"/>
</dbReference>
<feature type="region of interest" description="Disordered" evidence="13">
    <location>
        <begin position="1"/>
        <end position="22"/>
    </location>
</feature>
<evidence type="ECO:0000256" key="12">
    <source>
        <dbReference type="HAMAP-Rule" id="MF_00284"/>
    </source>
</evidence>
<dbReference type="SUPFAM" id="SSF46955">
    <property type="entry name" value="Putative DNA-binding domain"/>
    <property type="match status" value="2"/>
</dbReference>
<dbReference type="GO" id="GO:0009328">
    <property type="term" value="C:phenylalanine-tRNA ligase complex"/>
    <property type="evidence" value="ECO:0007669"/>
    <property type="project" value="TreeGrafter"/>
</dbReference>
<evidence type="ECO:0000256" key="8">
    <source>
        <dbReference type="ARBA" id="ARBA00022840"/>
    </source>
</evidence>
<evidence type="ECO:0000256" key="4">
    <source>
        <dbReference type="ARBA" id="ARBA00022490"/>
    </source>
</evidence>
<dbReference type="InterPro" id="IPR005146">
    <property type="entry name" value="B3/B4_tRNA-bd"/>
</dbReference>
<comment type="cofactor">
    <cofactor evidence="1 12">
        <name>Mg(2+)</name>
        <dbReference type="ChEBI" id="CHEBI:18420"/>
    </cofactor>
</comment>
<evidence type="ECO:0000259" key="14">
    <source>
        <dbReference type="PROSITE" id="PS51483"/>
    </source>
</evidence>
<dbReference type="InterPro" id="IPR009061">
    <property type="entry name" value="DNA-bd_dom_put_sf"/>
</dbReference>
<dbReference type="Pfam" id="PF03484">
    <property type="entry name" value="B5"/>
    <property type="match status" value="1"/>
</dbReference>
<evidence type="ECO:0000256" key="11">
    <source>
        <dbReference type="ARBA" id="ARBA00023146"/>
    </source>
</evidence>
<dbReference type="Gene3D" id="3.50.40.10">
    <property type="entry name" value="Phenylalanyl-trna Synthetase, Chain B, domain 3"/>
    <property type="match status" value="1"/>
</dbReference>
<evidence type="ECO:0000256" key="3">
    <source>
        <dbReference type="ARBA" id="ARBA00007438"/>
    </source>
</evidence>
<feature type="binding site" evidence="12">
    <location>
        <position position="357"/>
    </location>
    <ligand>
        <name>Mg(2+)</name>
        <dbReference type="ChEBI" id="CHEBI:18420"/>
        <note>shared with alpha subunit</note>
    </ligand>
</feature>
<dbReference type="STRING" id="553469.SAMN04487947_0008"/>